<accession>A0ACC0BK34</accession>
<dbReference type="Proteomes" id="UP001060085">
    <property type="component" value="Linkage Group LG03"/>
</dbReference>
<organism evidence="1 2">
    <name type="scientific">Catharanthus roseus</name>
    <name type="common">Madagascar periwinkle</name>
    <name type="synonym">Vinca rosea</name>
    <dbReference type="NCBI Taxonomy" id="4058"/>
    <lineage>
        <taxon>Eukaryota</taxon>
        <taxon>Viridiplantae</taxon>
        <taxon>Streptophyta</taxon>
        <taxon>Embryophyta</taxon>
        <taxon>Tracheophyta</taxon>
        <taxon>Spermatophyta</taxon>
        <taxon>Magnoliopsida</taxon>
        <taxon>eudicotyledons</taxon>
        <taxon>Gunneridae</taxon>
        <taxon>Pentapetalae</taxon>
        <taxon>asterids</taxon>
        <taxon>lamiids</taxon>
        <taxon>Gentianales</taxon>
        <taxon>Apocynaceae</taxon>
        <taxon>Rauvolfioideae</taxon>
        <taxon>Vinceae</taxon>
        <taxon>Catharanthinae</taxon>
        <taxon>Catharanthus</taxon>
    </lineage>
</organism>
<protein>
    <submittedName>
        <fullName evidence="1">Uncharacterized protein</fullName>
    </submittedName>
</protein>
<keyword evidence="2" id="KW-1185">Reference proteome</keyword>
<name>A0ACC0BK34_CATRO</name>
<evidence type="ECO:0000313" key="1">
    <source>
        <dbReference type="EMBL" id="KAI5673030.1"/>
    </source>
</evidence>
<reference evidence="2" key="1">
    <citation type="journal article" date="2023" name="Nat. Plants">
        <title>Single-cell RNA sequencing provides a high-resolution roadmap for understanding the multicellular compartmentation of specialized metabolism.</title>
        <authorList>
            <person name="Sun S."/>
            <person name="Shen X."/>
            <person name="Li Y."/>
            <person name="Li Y."/>
            <person name="Wang S."/>
            <person name="Li R."/>
            <person name="Zhang H."/>
            <person name="Shen G."/>
            <person name="Guo B."/>
            <person name="Wei J."/>
            <person name="Xu J."/>
            <person name="St-Pierre B."/>
            <person name="Chen S."/>
            <person name="Sun C."/>
        </authorList>
    </citation>
    <scope>NUCLEOTIDE SEQUENCE [LARGE SCALE GENOMIC DNA]</scope>
</reference>
<proteinExistence type="predicted"/>
<sequence>MGTKRKQDEILDDEEEEQQSSASKSLSTSKKKKAQEHMKQLQRLQEKDPNFCELLKEHDQELLEFNDEDIGVSLSLSLCFAMVDSWYKSIRESTSLGAVRSVMRAFRTACHYGDDAGD</sequence>
<gene>
    <name evidence="1" type="ORF">M9H77_13394</name>
</gene>
<dbReference type="EMBL" id="CM044703">
    <property type="protein sequence ID" value="KAI5673030.1"/>
    <property type="molecule type" value="Genomic_DNA"/>
</dbReference>
<comment type="caution">
    <text evidence="1">The sequence shown here is derived from an EMBL/GenBank/DDBJ whole genome shotgun (WGS) entry which is preliminary data.</text>
</comment>
<evidence type="ECO:0000313" key="2">
    <source>
        <dbReference type="Proteomes" id="UP001060085"/>
    </source>
</evidence>